<evidence type="ECO:0000313" key="3">
    <source>
        <dbReference type="Proteomes" id="UP000076079"/>
    </source>
</evidence>
<dbReference type="AlphaFoldDB" id="A0A143PWP5"/>
<keyword evidence="1" id="KW-0732">Signal</keyword>
<dbReference type="InterPro" id="IPR032466">
    <property type="entry name" value="Metal_Hydrolase"/>
</dbReference>
<dbReference type="PROSITE" id="PS51365">
    <property type="entry name" value="RENAL_DIPEPTIDASE_2"/>
    <property type="match status" value="1"/>
</dbReference>
<keyword evidence="3" id="KW-1185">Reference proteome</keyword>
<dbReference type="GO" id="GO:0070573">
    <property type="term" value="F:metallodipeptidase activity"/>
    <property type="evidence" value="ECO:0007669"/>
    <property type="project" value="InterPro"/>
</dbReference>
<dbReference type="PANTHER" id="PTHR10443">
    <property type="entry name" value="MICROSOMAL DIPEPTIDASE"/>
    <property type="match status" value="1"/>
</dbReference>
<gene>
    <name evidence="2" type="ORF">LuPra_05881</name>
</gene>
<dbReference type="InterPro" id="IPR008257">
    <property type="entry name" value="Pept_M19"/>
</dbReference>
<dbReference type="Gene3D" id="1.10.287.650">
    <property type="entry name" value="L27 domain"/>
    <property type="match status" value="1"/>
</dbReference>
<dbReference type="GO" id="GO:0006508">
    <property type="term" value="P:proteolysis"/>
    <property type="evidence" value="ECO:0007669"/>
    <property type="project" value="InterPro"/>
</dbReference>
<dbReference type="KEGG" id="abac:LuPra_05881"/>
<protein>
    <submittedName>
        <fullName evidence="2">Membrane dipeptidase (Peptidase family M19)</fullName>
    </submittedName>
</protein>
<reference evidence="3" key="2">
    <citation type="submission" date="2016-04" db="EMBL/GenBank/DDBJ databases">
        <title>First Complete Genome Sequence of a Subdivision 6 Acidobacterium.</title>
        <authorList>
            <person name="Huang S."/>
            <person name="Vieira S."/>
            <person name="Bunk B."/>
            <person name="Riedel T."/>
            <person name="Sproeer C."/>
            <person name="Overmann J."/>
        </authorList>
    </citation>
    <scope>NUCLEOTIDE SEQUENCE [LARGE SCALE GENOMIC DNA]</scope>
    <source>
        <strain evidence="3">DSM 100886 HEG_-6_39</strain>
    </source>
</reference>
<dbReference type="CDD" id="cd01301">
    <property type="entry name" value="rDP_like"/>
    <property type="match status" value="1"/>
</dbReference>
<evidence type="ECO:0000256" key="1">
    <source>
        <dbReference type="SAM" id="SignalP"/>
    </source>
</evidence>
<sequence length="421" mass="45318" precursor="true">MNRARRLTLAFALVAVLTSGRVAAGQTPDAAIVGKAKAIHERVITLDTHVDIDARNFTAGPRDYAHALDTQVNLPKMEKGGLDAAFFIVYVGQGPQTAEGYDKAYAQAIAKFDAIHRLVDVIAPDRIGLALTTADVRKIAASGRKVALIGVENAYPVGTDLSRIKEFYDRGGRYLSLAHNGHSQFADSNTGERDGKWQHNGLSDLGKQAIAEMNRVGFMIDLSHPSKQANLQAIALSKAPVIASHSSARAVANHSRNLDDEELMAIKKSGGVVQTVAFDGYVKIKPPDSPERAAAMAEVRKAMPTGGPDEMTDEQRAQFRVKMAEVNKAFPASRATVADFVNHVDYLVKKVGVDHVGMSSDFDGGGGVDGWSGADETFNVTLELVRRGYTEEQIGKLWSGNLLRVMDAVQRVAANLQAATK</sequence>
<evidence type="ECO:0000313" key="2">
    <source>
        <dbReference type="EMBL" id="AMY12603.1"/>
    </source>
</evidence>
<dbReference type="PANTHER" id="PTHR10443:SF12">
    <property type="entry name" value="DIPEPTIDASE"/>
    <property type="match status" value="1"/>
</dbReference>
<proteinExistence type="predicted"/>
<dbReference type="EMBL" id="CP015136">
    <property type="protein sequence ID" value="AMY12603.1"/>
    <property type="molecule type" value="Genomic_DNA"/>
</dbReference>
<dbReference type="Pfam" id="PF01244">
    <property type="entry name" value="Peptidase_M19"/>
    <property type="match status" value="1"/>
</dbReference>
<dbReference type="Gene3D" id="3.20.20.140">
    <property type="entry name" value="Metal-dependent hydrolases"/>
    <property type="match status" value="1"/>
</dbReference>
<dbReference type="STRING" id="1855912.LuPra_05881"/>
<feature type="chain" id="PRO_5007512101" evidence="1">
    <location>
        <begin position="25"/>
        <end position="421"/>
    </location>
</feature>
<reference evidence="2 3" key="1">
    <citation type="journal article" date="2016" name="Genome Announc.">
        <title>First Complete Genome Sequence of a Subdivision 6 Acidobacterium Strain.</title>
        <authorList>
            <person name="Huang S."/>
            <person name="Vieira S."/>
            <person name="Bunk B."/>
            <person name="Riedel T."/>
            <person name="Sproer C."/>
            <person name="Overmann J."/>
        </authorList>
    </citation>
    <scope>NUCLEOTIDE SEQUENCE [LARGE SCALE GENOMIC DNA]</scope>
    <source>
        <strain evidence="3">DSM 100886 HEG_-6_39</strain>
    </source>
</reference>
<accession>A0A143PWP5</accession>
<organism evidence="2 3">
    <name type="scientific">Luteitalea pratensis</name>
    <dbReference type="NCBI Taxonomy" id="1855912"/>
    <lineage>
        <taxon>Bacteria</taxon>
        <taxon>Pseudomonadati</taxon>
        <taxon>Acidobacteriota</taxon>
        <taxon>Vicinamibacteria</taxon>
        <taxon>Vicinamibacterales</taxon>
        <taxon>Vicinamibacteraceae</taxon>
        <taxon>Luteitalea</taxon>
    </lineage>
</organism>
<dbReference type="Proteomes" id="UP000076079">
    <property type="component" value="Chromosome"/>
</dbReference>
<dbReference type="OrthoDB" id="9804920at2"/>
<dbReference type="RefSeq" id="WP_110174044.1">
    <property type="nucleotide sequence ID" value="NZ_CP015136.1"/>
</dbReference>
<dbReference type="SUPFAM" id="SSF51556">
    <property type="entry name" value="Metallo-dependent hydrolases"/>
    <property type="match status" value="1"/>
</dbReference>
<dbReference type="PATRIC" id="fig|1813736.3.peg.6183"/>
<name>A0A143PWP5_LUTPR</name>
<feature type="signal peptide" evidence="1">
    <location>
        <begin position="1"/>
        <end position="24"/>
    </location>
</feature>